<name>A0A9P5NJ64_GYMJU</name>
<dbReference type="SUPFAM" id="SSF52047">
    <property type="entry name" value="RNI-like"/>
    <property type="match status" value="1"/>
</dbReference>
<sequence length="503" mass="56877">MHRALVIRDILRLIFEYLAPEIDIEELFGPILIHYRGLSFLPNTRSSLRNVALVCRSFKDPALDLLWWAMDDLGPLFSLLGHEEVTRKRLSTKLIRHPLLDSEIATFFSYARRIRLCFFKGSSGSASANRTRILPSLKYLLCLGSHPELHFLMSPCLVGFHAFACEYPKDEPGPIDVWTFVRLLPQKASGFRYLRLECPVTNNCLQAIARMPNLRLLDIGNSRNEGLAIDASFLKALSFVSNLSKLHFQGRGVFLPANVPLGTQFQFENLTDMCITCTDPIEDLTAAGGILKLFHLAKFPNLQKLHLHYPGEVTALEIALWHDFFESLVQATTRALSSFSIEGRSRSASTPVTLGMVSSIFKLSLKYFDEVDFFGPITMSDCKFFFETLIQLATGLPCLRELHILLDCREIPPSEDVPILAHPLSSFSMTNSSRAPTDPFLLAVCLDRLFPFVDTWYLPVECEDNRLGVGWAQVNKLLHVFQSTRSDQKVRESIPQQSVHRPS</sequence>
<evidence type="ECO:0000313" key="2">
    <source>
        <dbReference type="Proteomes" id="UP000724874"/>
    </source>
</evidence>
<dbReference type="EMBL" id="JADNYJ010000085">
    <property type="protein sequence ID" value="KAF8888396.1"/>
    <property type="molecule type" value="Genomic_DNA"/>
</dbReference>
<proteinExistence type="predicted"/>
<dbReference type="InterPro" id="IPR032675">
    <property type="entry name" value="LRR_dom_sf"/>
</dbReference>
<evidence type="ECO:0000313" key="1">
    <source>
        <dbReference type="EMBL" id="KAF8888396.1"/>
    </source>
</evidence>
<accession>A0A9P5NJ64</accession>
<protein>
    <recommendedName>
        <fullName evidence="3">F-box domain-containing protein</fullName>
    </recommendedName>
</protein>
<evidence type="ECO:0008006" key="3">
    <source>
        <dbReference type="Google" id="ProtNLM"/>
    </source>
</evidence>
<dbReference type="AlphaFoldDB" id="A0A9P5NJ64"/>
<organism evidence="1 2">
    <name type="scientific">Gymnopilus junonius</name>
    <name type="common">Spectacular rustgill mushroom</name>
    <name type="synonym">Gymnopilus spectabilis subsp. junonius</name>
    <dbReference type="NCBI Taxonomy" id="109634"/>
    <lineage>
        <taxon>Eukaryota</taxon>
        <taxon>Fungi</taxon>
        <taxon>Dikarya</taxon>
        <taxon>Basidiomycota</taxon>
        <taxon>Agaricomycotina</taxon>
        <taxon>Agaricomycetes</taxon>
        <taxon>Agaricomycetidae</taxon>
        <taxon>Agaricales</taxon>
        <taxon>Agaricineae</taxon>
        <taxon>Hymenogastraceae</taxon>
        <taxon>Gymnopilus</taxon>
    </lineage>
</organism>
<comment type="caution">
    <text evidence="1">The sequence shown here is derived from an EMBL/GenBank/DDBJ whole genome shotgun (WGS) entry which is preliminary data.</text>
</comment>
<keyword evidence="2" id="KW-1185">Reference proteome</keyword>
<dbReference type="Gene3D" id="3.80.10.10">
    <property type="entry name" value="Ribonuclease Inhibitor"/>
    <property type="match status" value="1"/>
</dbReference>
<gene>
    <name evidence="1" type="ORF">CPB84DRAFT_1786270</name>
</gene>
<reference evidence="1" key="1">
    <citation type="submission" date="2020-11" db="EMBL/GenBank/DDBJ databases">
        <authorList>
            <consortium name="DOE Joint Genome Institute"/>
            <person name="Ahrendt S."/>
            <person name="Riley R."/>
            <person name="Andreopoulos W."/>
            <person name="LaButti K."/>
            <person name="Pangilinan J."/>
            <person name="Ruiz-duenas F.J."/>
            <person name="Barrasa J.M."/>
            <person name="Sanchez-Garcia M."/>
            <person name="Camarero S."/>
            <person name="Miyauchi S."/>
            <person name="Serrano A."/>
            <person name="Linde D."/>
            <person name="Babiker R."/>
            <person name="Drula E."/>
            <person name="Ayuso-Fernandez I."/>
            <person name="Pacheco R."/>
            <person name="Padilla G."/>
            <person name="Ferreira P."/>
            <person name="Barriuso J."/>
            <person name="Kellner H."/>
            <person name="Castanera R."/>
            <person name="Alfaro M."/>
            <person name="Ramirez L."/>
            <person name="Pisabarro A.G."/>
            <person name="Kuo A."/>
            <person name="Tritt A."/>
            <person name="Lipzen A."/>
            <person name="He G."/>
            <person name="Yan M."/>
            <person name="Ng V."/>
            <person name="Cullen D."/>
            <person name="Martin F."/>
            <person name="Rosso M.-N."/>
            <person name="Henrissat B."/>
            <person name="Hibbett D."/>
            <person name="Martinez A.T."/>
            <person name="Grigoriev I.V."/>
        </authorList>
    </citation>
    <scope>NUCLEOTIDE SEQUENCE</scope>
    <source>
        <strain evidence="1">AH 44721</strain>
    </source>
</reference>
<dbReference type="OrthoDB" id="2858870at2759"/>
<dbReference type="Proteomes" id="UP000724874">
    <property type="component" value="Unassembled WGS sequence"/>
</dbReference>